<evidence type="ECO:0000313" key="1">
    <source>
        <dbReference type="EMBL" id="TCS41903.1"/>
    </source>
</evidence>
<dbReference type="SUPFAM" id="SSF69255">
    <property type="entry name" value="gp5 N-terminal domain-like"/>
    <property type="match status" value="1"/>
</dbReference>
<protein>
    <submittedName>
        <fullName evidence="1">Uncharacterized protein involved in type VI secretion and phage assembly</fullName>
    </submittedName>
</protein>
<dbReference type="RefSeq" id="WP_132700642.1">
    <property type="nucleotide sequence ID" value="NZ_SLZR01000004.1"/>
</dbReference>
<evidence type="ECO:0000313" key="2">
    <source>
        <dbReference type="Proteomes" id="UP000295793"/>
    </source>
</evidence>
<reference evidence="1 2" key="1">
    <citation type="submission" date="2019-03" db="EMBL/GenBank/DDBJ databases">
        <title>Genomic Encyclopedia of Archaeal and Bacterial Type Strains, Phase II (KMG-II): from individual species to whole genera.</title>
        <authorList>
            <person name="Goeker M."/>
        </authorList>
    </citation>
    <scope>NUCLEOTIDE SEQUENCE [LARGE SCALE GENOMIC DNA]</scope>
    <source>
        <strain evidence="1 2">DSM 15388</strain>
    </source>
</reference>
<dbReference type="Proteomes" id="UP000295793">
    <property type="component" value="Unassembled WGS sequence"/>
</dbReference>
<dbReference type="InterPro" id="IPR037026">
    <property type="entry name" value="Vgr_OB-fold_dom_sf"/>
</dbReference>
<dbReference type="Pfam" id="PF05954">
    <property type="entry name" value="Phage_GPD"/>
    <property type="match status" value="1"/>
</dbReference>
<dbReference type="OrthoDB" id="6104912at2"/>
<name>A0A4R3I958_9GAMM</name>
<proteinExistence type="predicted"/>
<dbReference type="Gene3D" id="2.30.110.50">
    <property type="match status" value="1"/>
</dbReference>
<sequence length="849" mass="93620">MYQATSVRCQLASGHFSVIHIQGKEALSDCYEFSVTLKDQNRLIYAQNLIGERAQLSFHDNTGNLRSLTCDIQQAEQEGAQVSLLLRPCLARGQDLQQSRVFMYRSRVEIIEQLLSELGYGRWQIHWHSDVSEAVLPAVFVQANESQLAFFKRLVAELGCFFWFDSDGKEEQINFAADFAHTPFTAAIVSIEQTKREAMAGKDSPLTRTWQTVMPAASYQNHGRPAQPLKAVASNDPYQSPLALNEGAKAQAERQNQKHTLASSEQFFIQGSFPLIATGHSSAIPVYWSNDGFCDDLTCVAIEHEGQVYDAQNPELGLKYSNRASLLKRASGFAPTFPAMPELPLAFPAKIESADRYAYLDDRGQYQLRMGFSHNNTEHLNHTNASPAVERMVPFANANQELSTGWHFPLLDSSTVLVTLLNNDPNRPCIMGFASEFGQDGPVTSHNKHQGRIVTPSQNELTLDDELPNILLQTFDGQTKLELNAATSGQYIMLAAQYGLIKLTAGQYQRWIVQGNLIQKHGGAFLEKVKTNSNVAIDGNRHLQSAKQQIARSKANTTFSSEGDQHWQTKSQGITLRTEGAVTIKSQGSQLNKTSGGNYRLQAPNDITIAGTGSGTMTISNGTGGFQIDTAGNIKAFGNKVTLGGPSGVSFAGNVSYVMPGANAPVSGAAVEPIGVGQIEILELENIQHEGEAIQYERDKPDQVRTVKVKVTSESGAPVPDVQARFEGQSGFQAEGISNDDGFIEFEGVPYFEAGKVIYSDEEDLLMKSLAADLNRAFEKKQQRQVARCLQRCVDYKELKSIFDSKYGSIDSHFQANFKHPDTQDFIETLLLKCGWVDSLDNTEVFYSE</sequence>
<organism evidence="1 2">
    <name type="scientific">Reinekea marinisedimentorum</name>
    <dbReference type="NCBI Taxonomy" id="230495"/>
    <lineage>
        <taxon>Bacteria</taxon>
        <taxon>Pseudomonadati</taxon>
        <taxon>Pseudomonadota</taxon>
        <taxon>Gammaproteobacteria</taxon>
        <taxon>Oceanospirillales</taxon>
        <taxon>Saccharospirillaceae</taxon>
        <taxon>Reinekea</taxon>
    </lineage>
</organism>
<dbReference type="SUPFAM" id="SSF69279">
    <property type="entry name" value="Phage tail proteins"/>
    <property type="match status" value="1"/>
</dbReference>
<dbReference type="AlphaFoldDB" id="A0A4R3I958"/>
<dbReference type="Gene3D" id="3.55.50.10">
    <property type="entry name" value="Baseplate protein-like domains"/>
    <property type="match status" value="1"/>
</dbReference>
<keyword evidence="2" id="KW-1185">Reference proteome</keyword>
<accession>A0A4R3I958</accession>
<gene>
    <name evidence="1" type="ORF">BCF53_1046</name>
</gene>
<dbReference type="EMBL" id="SLZR01000004">
    <property type="protein sequence ID" value="TCS41903.1"/>
    <property type="molecule type" value="Genomic_DNA"/>
</dbReference>
<dbReference type="Gene3D" id="2.40.50.230">
    <property type="entry name" value="Gp5 N-terminal domain"/>
    <property type="match status" value="1"/>
</dbReference>
<comment type="caution">
    <text evidence="1">The sequence shown here is derived from an EMBL/GenBank/DDBJ whole genome shotgun (WGS) entry which is preliminary data.</text>
</comment>